<evidence type="ECO:0000313" key="2">
    <source>
        <dbReference type="Proteomes" id="UP000236291"/>
    </source>
</evidence>
<feature type="non-terminal residue" evidence="1">
    <location>
        <position position="50"/>
    </location>
</feature>
<accession>A0A2K3KTX6</accession>
<reference evidence="1 2" key="1">
    <citation type="journal article" date="2014" name="Am. J. Bot.">
        <title>Genome assembly and annotation for red clover (Trifolium pratense; Fabaceae).</title>
        <authorList>
            <person name="Istvanek J."/>
            <person name="Jaros M."/>
            <person name="Krenek A."/>
            <person name="Repkova J."/>
        </authorList>
    </citation>
    <scope>NUCLEOTIDE SEQUENCE [LARGE SCALE GENOMIC DNA]</scope>
    <source>
        <strain evidence="2">cv. Tatra</strain>
        <tissue evidence="1">Young leaves</tissue>
    </source>
</reference>
<dbReference type="AlphaFoldDB" id="A0A2K3KTX6"/>
<proteinExistence type="predicted"/>
<protein>
    <submittedName>
        <fullName evidence="1">Uncharacterized protein</fullName>
    </submittedName>
</protein>
<gene>
    <name evidence="1" type="ORF">L195_g064564</name>
</gene>
<dbReference type="EMBL" id="ASHM01256238">
    <property type="protein sequence ID" value="PNX69725.1"/>
    <property type="molecule type" value="Genomic_DNA"/>
</dbReference>
<sequence>MVHANQGKCDMNSSFKVNVNVGTSGKVMIYYVIDWLKKIVLETNVVQDVD</sequence>
<comment type="caution">
    <text evidence="1">The sequence shown here is derived from an EMBL/GenBank/DDBJ whole genome shotgun (WGS) entry which is preliminary data.</text>
</comment>
<evidence type="ECO:0000313" key="1">
    <source>
        <dbReference type="EMBL" id="PNX69725.1"/>
    </source>
</evidence>
<dbReference type="Proteomes" id="UP000236291">
    <property type="component" value="Unassembled WGS sequence"/>
</dbReference>
<reference evidence="1 2" key="2">
    <citation type="journal article" date="2017" name="Front. Plant Sci.">
        <title>Gene Classification and Mining of Molecular Markers Useful in Red Clover (Trifolium pratense) Breeding.</title>
        <authorList>
            <person name="Istvanek J."/>
            <person name="Dluhosova J."/>
            <person name="Dluhos P."/>
            <person name="Patkova L."/>
            <person name="Nedelnik J."/>
            <person name="Repkova J."/>
        </authorList>
    </citation>
    <scope>NUCLEOTIDE SEQUENCE [LARGE SCALE GENOMIC DNA]</scope>
    <source>
        <strain evidence="2">cv. Tatra</strain>
        <tissue evidence="1">Young leaves</tissue>
    </source>
</reference>
<name>A0A2K3KTX6_TRIPR</name>
<organism evidence="1 2">
    <name type="scientific">Trifolium pratense</name>
    <name type="common">Red clover</name>
    <dbReference type="NCBI Taxonomy" id="57577"/>
    <lineage>
        <taxon>Eukaryota</taxon>
        <taxon>Viridiplantae</taxon>
        <taxon>Streptophyta</taxon>
        <taxon>Embryophyta</taxon>
        <taxon>Tracheophyta</taxon>
        <taxon>Spermatophyta</taxon>
        <taxon>Magnoliopsida</taxon>
        <taxon>eudicotyledons</taxon>
        <taxon>Gunneridae</taxon>
        <taxon>Pentapetalae</taxon>
        <taxon>rosids</taxon>
        <taxon>fabids</taxon>
        <taxon>Fabales</taxon>
        <taxon>Fabaceae</taxon>
        <taxon>Papilionoideae</taxon>
        <taxon>50 kb inversion clade</taxon>
        <taxon>NPAAA clade</taxon>
        <taxon>Hologalegina</taxon>
        <taxon>IRL clade</taxon>
        <taxon>Trifolieae</taxon>
        <taxon>Trifolium</taxon>
    </lineage>
</organism>